<dbReference type="GO" id="GO:0016301">
    <property type="term" value="F:kinase activity"/>
    <property type="evidence" value="ECO:0007669"/>
    <property type="project" value="UniProtKB-KW"/>
</dbReference>
<dbReference type="Pfam" id="PF00067">
    <property type="entry name" value="p450"/>
    <property type="match status" value="1"/>
</dbReference>
<dbReference type="OrthoDB" id="1470350at2759"/>
<dbReference type="GO" id="GO:0006629">
    <property type="term" value="P:lipid metabolic process"/>
    <property type="evidence" value="ECO:0007669"/>
    <property type="project" value="UniProtKB-ARBA"/>
</dbReference>
<keyword evidence="6" id="KW-0503">Monooxygenase</keyword>
<protein>
    <submittedName>
        <fullName evidence="7">Protein kinase alk2</fullName>
    </submittedName>
</protein>
<dbReference type="EMBL" id="JAABOA010001994">
    <property type="protein sequence ID" value="KAF9580548.1"/>
    <property type="molecule type" value="Genomic_DNA"/>
</dbReference>
<evidence type="ECO:0000256" key="4">
    <source>
        <dbReference type="ARBA" id="ARBA00023004"/>
    </source>
</evidence>
<comment type="cofactor">
    <cofactor evidence="5">
        <name>heme</name>
        <dbReference type="ChEBI" id="CHEBI:30413"/>
    </cofactor>
</comment>
<keyword evidence="2 5" id="KW-0479">Metal-binding</keyword>
<dbReference type="InterPro" id="IPR001128">
    <property type="entry name" value="Cyt_P450"/>
</dbReference>
<dbReference type="PRINTS" id="PR00385">
    <property type="entry name" value="P450"/>
</dbReference>
<keyword evidence="7" id="KW-0418">Kinase</keyword>
<keyword evidence="8" id="KW-1185">Reference proteome</keyword>
<reference evidence="7" key="1">
    <citation type="journal article" date="2020" name="Fungal Divers.">
        <title>Resolving the Mortierellaceae phylogeny through synthesis of multi-gene phylogenetics and phylogenomics.</title>
        <authorList>
            <person name="Vandepol N."/>
            <person name="Liber J."/>
            <person name="Desiro A."/>
            <person name="Na H."/>
            <person name="Kennedy M."/>
            <person name="Barry K."/>
            <person name="Grigoriev I.V."/>
            <person name="Miller A.N."/>
            <person name="O'Donnell K."/>
            <person name="Stajich J.E."/>
            <person name="Bonito G."/>
        </authorList>
    </citation>
    <scope>NUCLEOTIDE SEQUENCE</scope>
    <source>
        <strain evidence="7">KOD1015</strain>
    </source>
</reference>
<dbReference type="GO" id="GO:0016705">
    <property type="term" value="F:oxidoreductase activity, acting on paired donors, with incorporation or reduction of molecular oxygen"/>
    <property type="evidence" value="ECO:0007669"/>
    <property type="project" value="InterPro"/>
</dbReference>
<sequence>MLDHVLRANFWAYEKGPFLRTKLAPLVGQGIFGADGEHWKWQRKLASHIFNVKAFRSYTSSVFTLEGQMVIDYLMTKADSGEVVDLQELFYKYTLDSFGEIAFGEAFGCLKKPGEEVPFALAFDRLNHQLSDRFLAPFGKLRGWLRGTPDTIEQDTNIVYDFAYGVIRRRRQQGLKGTHKDLMQLFMETVDEDGNKLSDEMLKDMLMNFVIAGRDTTAQALSWMFYLMHRNEANPKIIQTLFDETDSILQGDYPTYESTKKQKYAEACFHEALRLYPSVPKNMKTCVQDDVLPGGIRVYKNENIGWSSWAMGRSVDLWGPDAGEYKPERWMNGEKPSQSKFIAFHAGPRTCLGQQFATIEGITLMSMLVQNFTFELVEPHKEPAYLPSLTLPMATGLPVRIKRRVKHTTV</sequence>
<evidence type="ECO:0000256" key="5">
    <source>
        <dbReference type="PIRSR" id="PIRSR602401-1"/>
    </source>
</evidence>
<dbReference type="GO" id="GO:0005506">
    <property type="term" value="F:iron ion binding"/>
    <property type="evidence" value="ECO:0007669"/>
    <property type="project" value="InterPro"/>
</dbReference>
<evidence type="ECO:0000256" key="3">
    <source>
        <dbReference type="ARBA" id="ARBA00023002"/>
    </source>
</evidence>
<dbReference type="GO" id="GO:0004497">
    <property type="term" value="F:monooxygenase activity"/>
    <property type="evidence" value="ECO:0007669"/>
    <property type="project" value="UniProtKB-KW"/>
</dbReference>
<evidence type="ECO:0000256" key="1">
    <source>
        <dbReference type="ARBA" id="ARBA00010617"/>
    </source>
</evidence>
<name>A0A9P6FRK9_9FUNG</name>
<dbReference type="Gene3D" id="1.10.630.10">
    <property type="entry name" value="Cytochrome P450"/>
    <property type="match status" value="1"/>
</dbReference>
<comment type="caution">
    <text evidence="7">The sequence shown here is derived from an EMBL/GenBank/DDBJ whole genome shotgun (WGS) entry which is preliminary data.</text>
</comment>
<dbReference type="SUPFAM" id="SSF48264">
    <property type="entry name" value="Cytochrome P450"/>
    <property type="match status" value="1"/>
</dbReference>
<evidence type="ECO:0000313" key="8">
    <source>
        <dbReference type="Proteomes" id="UP000780801"/>
    </source>
</evidence>
<dbReference type="InterPro" id="IPR002401">
    <property type="entry name" value="Cyt_P450_E_grp-I"/>
</dbReference>
<evidence type="ECO:0000256" key="6">
    <source>
        <dbReference type="RuleBase" id="RU000461"/>
    </source>
</evidence>
<dbReference type="PROSITE" id="PS00086">
    <property type="entry name" value="CYTOCHROME_P450"/>
    <property type="match status" value="1"/>
</dbReference>
<dbReference type="AlphaFoldDB" id="A0A9P6FRK9"/>
<evidence type="ECO:0000313" key="7">
    <source>
        <dbReference type="EMBL" id="KAF9580548.1"/>
    </source>
</evidence>
<keyword evidence="3 6" id="KW-0560">Oxidoreductase</keyword>
<proteinExistence type="inferred from homology"/>
<gene>
    <name evidence="7" type="primary">ALK2_2</name>
    <name evidence="7" type="ORF">BGW38_002751</name>
</gene>
<dbReference type="InterPro" id="IPR036396">
    <property type="entry name" value="Cyt_P450_sf"/>
</dbReference>
<dbReference type="PRINTS" id="PR00463">
    <property type="entry name" value="EP450I"/>
</dbReference>
<dbReference type="InterPro" id="IPR017972">
    <property type="entry name" value="Cyt_P450_CS"/>
</dbReference>
<keyword evidence="4 5" id="KW-0408">Iron</keyword>
<keyword evidence="5 6" id="KW-0349">Heme</keyword>
<accession>A0A9P6FRK9</accession>
<dbReference type="PANTHER" id="PTHR24296">
    <property type="entry name" value="CYTOCHROME P450"/>
    <property type="match status" value="1"/>
</dbReference>
<organism evidence="7 8">
    <name type="scientific">Lunasporangiospora selenospora</name>
    <dbReference type="NCBI Taxonomy" id="979761"/>
    <lineage>
        <taxon>Eukaryota</taxon>
        <taxon>Fungi</taxon>
        <taxon>Fungi incertae sedis</taxon>
        <taxon>Mucoromycota</taxon>
        <taxon>Mortierellomycotina</taxon>
        <taxon>Mortierellomycetes</taxon>
        <taxon>Mortierellales</taxon>
        <taxon>Mortierellaceae</taxon>
        <taxon>Lunasporangiospora</taxon>
    </lineage>
</organism>
<keyword evidence="7" id="KW-0808">Transferase</keyword>
<evidence type="ECO:0000256" key="2">
    <source>
        <dbReference type="ARBA" id="ARBA00022723"/>
    </source>
</evidence>
<dbReference type="GO" id="GO:0020037">
    <property type="term" value="F:heme binding"/>
    <property type="evidence" value="ECO:0007669"/>
    <property type="project" value="InterPro"/>
</dbReference>
<feature type="binding site" description="axial binding residue" evidence="5">
    <location>
        <position position="351"/>
    </location>
    <ligand>
        <name>heme</name>
        <dbReference type="ChEBI" id="CHEBI:30413"/>
    </ligand>
    <ligandPart>
        <name>Fe</name>
        <dbReference type="ChEBI" id="CHEBI:18248"/>
    </ligandPart>
</feature>
<dbReference type="Proteomes" id="UP000780801">
    <property type="component" value="Unassembled WGS sequence"/>
</dbReference>
<comment type="similarity">
    <text evidence="1 6">Belongs to the cytochrome P450 family.</text>
</comment>